<protein>
    <submittedName>
        <fullName evidence="2">Uncharacterized protein</fullName>
    </submittedName>
</protein>
<evidence type="ECO:0000313" key="2">
    <source>
        <dbReference type="EMBL" id="SVA47411.1"/>
    </source>
</evidence>
<evidence type="ECO:0000256" key="1">
    <source>
        <dbReference type="SAM" id="MobiDB-lite"/>
    </source>
</evidence>
<dbReference type="AlphaFoldDB" id="A0A381W524"/>
<feature type="compositionally biased region" description="Basic and acidic residues" evidence="1">
    <location>
        <begin position="17"/>
        <end position="27"/>
    </location>
</feature>
<organism evidence="2">
    <name type="scientific">marine metagenome</name>
    <dbReference type="NCBI Taxonomy" id="408172"/>
    <lineage>
        <taxon>unclassified sequences</taxon>
        <taxon>metagenomes</taxon>
        <taxon>ecological metagenomes</taxon>
    </lineage>
</organism>
<dbReference type="EMBL" id="UINC01010678">
    <property type="protein sequence ID" value="SVA47411.1"/>
    <property type="molecule type" value="Genomic_DNA"/>
</dbReference>
<name>A0A381W524_9ZZZZ</name>
<proteinExistence type="predicted"/>
<reference evidence="2" key="1">
    <citation type="submission" date="2018-05" db="EMBL/GenBank/DDBJ databases">
        <authorList>
            <person name="Lanie J.A."/>
            <person name="Ng W.-L."/>
            <person name="Kazmierczak K.M."/>
            <person name="Andrzejewski T.M."/>
            <person name="Davidsen T.M."/>
            <person name="Wayne K.J."/>
            <person name="Tettelin H."/>
            <person name="Glass J.I."/>
            <person name="Rusch D."/>
            <person name="Podicherti R."/>
            <person name="Tsui H.-C.T."/>
            <person name="Winkler M.E."/>
        </authorList>
    </citation>
    <scope>NUCLEOTIDE SEQUENCE</scope>
</reference>
<accession>A0A381W524</accession>
<gene>
    <name evidence="2" type="ORF">METZ01_LOCUS100265</name>
</gene>
<feature type="region of interest" description="Disordered" evidence="1">
    <location>
        <begin position="1"/>
        <end position="27"/>
    </location>
</feature>
<sequence length="27" mass="3214">MEILKRQKNFSSGVETMAHEKNGFFQR</sequence>